<sequence>MLSENLYNMKGLSFPCRESTRMDGINVIEVTEDISLSGHLCSQESLNIATNFQFQDSDILLVTFPKSGTIWVQHILSLIFNKDDIQNQSTIPTFVKIPWLEHKQVFKSVMENEKSRPRIMTTHLQAKFLIPNLKNSKVRVVYVARNPKDVLVSFYHFHKFANFMPDFSSFDDFFDQFLEGKVHYGSWFNHIKGWLGVRHELNFFVITYEDLSQEPYQAIQSLAKFLGQHLEPEYLKSILYHSTFSFMSQNDQLNFSTISCEIYDHSKGKFFRKGMTGNWKEYFSQDQDVRFNNVYQAEMRELTFKFPWSLD</sequence>
<dbReference type="FunFam" id="3.40.50.300:FF:000433">
    <property type="entry name" value="Estrogen sulfotransferase"/>
    <property type="match status" value="1"/>
</dbReference>
<dbReference type="PANTHER" id="PTHR11783">
    <property type="entry name" value="SULFOTRANSFERASE SULT"/>
    <property type="match status" value="1"/>
</dbReference>
<evidence type="ECO:0000259" key="6">
    <source>
        <dbReference type="Pfam" id="PF00685"/>
    </source>
</evidence>
<proteinExistence type="inferred from homology"/>
<dbReference type="AlphaFoldDB" id="F7A251"/>
<evidence type="ECO:0000256" key="2">
    <source>
        <dbReference type="ARBA" id="ARBA00005771"/>
    </source>
</evidence>
<keyword evidence="4 5" id="KW-0808">Transferase</keyword>
<dbReference type="Bgee" id="ENSMODG00000005203">
    <property type="expression patterns" value="Expressed in placenta and 13 other cell types or tissues"/>
</dbReference>
<protein>
    <recommendedName>
        <fullName evidence="5">Sulfotransferase</fullName>
        <ecNumber evidence="5">2.8.2.-</ecNumber>
    </recommendedName>
</protein>
<dbReference type="InParanoid" id="F7A251"/>
<dbReference type="GO" id="GO:0005737">
    <property type="term" value="C:cytoplasm"/>
    <property type="evidence" value="ECO:0000318"/>
    <property type="project" value="GO_Central"/>
</dbReference>
<evidence type="ECO:0000256" key="5">
    <source>
        <dbReference type="RuleBase" id="RU361155"/>
    </source>
</evidence>
<comment type="subcellular location">
    <subcellularLocation>
        <location evidence="1">Cytoplasm</location>
    </subcellularLocation>
</comment>
<dbReference type="InterPro" id="IPR000863">
    <property type="entry name" value="Sulfotransferase_dom"/>
</dbReference>
<dbReference type="Proteomes" id="UP000002280">
    <property type="component" value="Chromosome 1"/>
</dbReference>
<reference evidence="7 8" key="1">
    <citation type="journal article" date="2007" name="Nature">
        <title>Genome of the marsupial Monodelphis domestica reveals innovation in non-coding sequences.</title>
        <authorList>
            <person name="Mikkelsen T.S."/>
            <person name="Wakefield M.J."/>
            <person name="Aken B."/>
            <person name="Amemiya C.T."/>
            <person name="Chang J.L."/>
            <person name="Duke S."/>
            <person name="Garber M."/>
            <person name="Gentles A.J."/>
            <person name="Goodstadt L."/>
            <person name="Heger A."/>
            <person name="Jurka J."/>
            <person name="Kamal M."/>
            <person name="Mauceli E."/>
            <person name="Searle S.M."/>
            <person name="Sharpe T."/>
            <person name="Baker M.L."/>
            <person name="Batzer M.A."/>
            <person name="Benos P.V."/>
            <person name="Belov K."/>
            <person name="Clamp M."/>
            <person name="Cook A."/>
            <person name="Cuff J."/>
            <person name="Das R."/>
            <person name="Davidow L."/>
            <person name="Deakin J.E."/>
            <person name="Fazzari M.J."/>
            <person name="Glass J.L."/>
            <person name="Grabherr M."/>
            <person name="Greally J.M."/>
            <person name="Gu W."/>
            <person name="Hore T.A."/>
            <person name="Huttley G.A."/>
            <person name="Kleber M."/>
            <person name="Jirtle R.L."/>
            <person name="Koina E."/>
            <person name="Lee J.T."/>
            <person name="Mahony S."/>
            <person name="Marra M.A."/>
            <person name="Miller R.D."/>
            <person name="Nicholls R.D."/>
            <person name="Oda M."/>
            <person name="Papenfuss A.T."/>
            <person name="Parra Z.E."/>
            <person name="Pollock D.D."/>
            <person name="Ray D.A."/>
            <person name="Schein J.E."/>
            <person name="Speed T.P."/>
            <person name="Thompson K."/>
            <person name="VandeBerg J.L."/>
            <person name="Wade C.M."/>
            <person name="Walker J.A."/>
            <person name="Waters P.D."/>
            <person name="Webber C."/>
            <person name="Weidman J.R."/>
            <person name="Xie X."/>
            <person name="Zody M.C."/>
            <person name="Baldwin J."/>
            <person name="Abdouelleil A."/>
            <person name="Abdulkadir J."/>
            <person name="Abebe A."/>
            <person name="Abera B."/>
            <person name="Abreu J."/>
            <person name="Acer S.C."/>
            <person name="Aftuck L."/>
            <person name="Alexander A."/>
            <person name="An P."/>
            <person name="Anderson E."/>
            <person name="Anderson S."/>
            <person name="Arachi H."/>
            <person name="Azer M."/>
            <person name="Bachantsang P."/>
            <person name="Barry A."/>
            <person name="Bayul T."/>
            <person name="Berlin A."/>
            <person name="Bessette D."/>
            <person name="Bloom T."/>
            <person name="Bloom T."/>
            <person name="Boguslavskiy L."/>
            <person name="Bonnet C."/>
            <person name="Boukhgalter B."/>
            <person name="Bourzgui I."/>
            <person name="Brown A."/>
            <person name="Cahill P."/>
            <person name="Channer S."/>
            <person name="Cheshatsang Y."/>
            <person name="Chuda L."/>
            <person name="Citroen M."/>
            <person name="Collymore A."/>
            <person name="Cooke P."/>
            <person name="Costello M."/>
            <person name="D'Aco K."/>
            <person name="Daza R."/>
            <person name="De Haan G."/>
            <person name="DeGray S."/>
            <person name="DeMaso C."/>
            <person name="Dhargay N."/>
            <person name="Dooley K."/>
            <person name="Dooley E."/>
            <person name="Doricent M."/>
            <person name="Dorje P."/>
            <person name="Dorjee K."/>
            <person name="Dupes A."/>
            <person name="Elong R."/>
            <person name="Falk J."/>
            <person name="Farina A."/>
            <person name="Faro S."/>
            <person name="Ferguson D."/>
            <person name="Fisher S."/>
            <person name="Foley C.D."/>
            <person name="Franke A."/>
            <person name="Friedrich D."/>
            <person name="Gadbois L."/>
            <person name="Gearin G."/>
            <person name="Gearin C.R."/>
            <person name="Giannoukos G."/>
            <person name="Goode T."/>
            <person name="Graham J."/>
            <person name="Grandbois E."/>
            <person name="Grewal S."/>
            <person name="Gyaltsen K."/>
            <person name="Hafez N."/>
            <person name="Hagos B."/>
            <person name="Hall J."/>
            <person name="Henson C."/>
            <person name="Hollinger A."/>
            <person name="Honan T."/>
            <person name="Huard M.D."/>
            <person name="Hughes L."/>
            <person name="Hurhula B."/>
            <person name="Husby M.E."/>
            <person name="Kamat A."/>
            <person name="Kanga B."/>
            <person name="Kashin S."/>
            <person name="Khazanovich D."/>
            <person name="Kisner P."/>
            <person name="Lance K."/>
            <person name="Lara M."/>
            <person name="Lee W."/>
            <person name="Lennon N."/>
            <person name="Letendre F."/>
            <person name="LeVine R."/>
            <person name="Lipovsky A."/>
            <person name="Liu X."/>
            <person name="Liu J."/>
            <person name="Liu S."/>
            <person name="Lokyitsang T."/>
            <person name="Lokyitsang Y."/>
            <person name="Lubonja R."/>
            <person name="Lui A."/>
            <person name="MacDonald P."/>
            <person name="Magnisalis V."/>
            <person name="Maru K."/>
            <person name="Matthews C."/>
            <person name="McCusker W."/>
            <person name="McDonough S."/>
            <person name="Mehta T."/>
            <person name="Meldrim J."/>
            <person name="Meneus L."/>
            <person name="Mihai O."/>
            <person name="Mihalev A."/>
            <person name="Mihova T."/>
            <person name="Mittelman R."/>
            <person name="Mlenga V."/>
            <person name="Montmayeur A."/>
            <person name="Mulrain L."/>
            <person name="Navidi A."/>
            <person name="Naylor J."/>
            <person name="Negash T."/>
            <person name="Nguyen T."/>
            <person name="Nguyen N."/>
            <person name="Nicol R."/>
            <person name="Norbu C."/>
            <person name="Norbu N."/>
            <person name="Novod N."/>
            <person name="O'Neill B."/>
            <person name="Osman S."/>
            <person name="Markiewicz E."/>
            <person name="Oyono O.L."/>
            <person name="Patti C."/>
            <person name="Phunkhang P."/>
            <person name="Pierre F."/>
            <person name="Priest M."/>
            <person name="Raghuraman S."/>
            <person name="Rege F."/>
            <person name="Reyes R."/>
            <person name="Rise C."/>
            <person name="Rogov P."/>
            <person name="Ross K."/>
            <person name="Ryan E."/>
            <person name="Settipalli S."/>
            <person name="Shea T."/>
            <person name="Sherpa N."/>
            <person name="Shi L."/>
            <person name="Shih D."/>
            <person name="Sparrow T."/>
            <person name="Spaulding J."/>
            <person name="Stalker J."/>
            <person name="Stange-Thomann N."/>
            <person name="Stavropoulos S."/>
            <person name="Stone C."/>
            <person name="Strader C."/>
            <person name="Tesfaye S."/>
            <person name="Thomson T."/>
            <person name="Thoulutsang Y."/>
            <person name="Thoulutsang D."/>
            <person name="Topham K."/>
            <person name="Topping I."/>
            <person name="Tsamla T."/>
            <person name="Vassiliev H."/>
            <person name="Vo A."/>
            <person name="Wangchuk T."/>
            <person name="Wangdi T."/>
            <person name="Weiand M."/>
            <person name="Wilkinson J."/>
            <person name="Wilson A."/>
            <person name="Yadav S."/>
            <person name="Young G."/>
            <person name="Yu Q."/>
            <person name="Zembek L."/>
            <person name="Zhong D."/>
            <person name="Zimmer A."/>
            <person name="Zwirko Z."/>
            <person name="Jaffe D.B."/>
            <person name="Alvarez P."/>
            <person name="Brockman W."/>
            <person name="Butler J."/>
            <person name="Chin C."/>
            <person name="Gnerre S."/>
            <person name="MacCallum I."/>
            <person name="Graves J.A."/>
            <person name="Ponting C.P."/>
            <person name="Breen M."/>
            <person name="Samollow P.B."/>
            <person name="Lander E.S."/>
            <person name="Lindblad-Toh K."/>
        </authorList>
    </citation>
    <scope>NUCLEOTIDE SEQUENCE [LARGE SCALE GENOMIC DNA]</scope>
</reference>
<dbReference type="InterPro" id="IPR027417">
    <property type="entry name" value="P-loop_NTPase"/>
</dbReference>
<dbReference type="Gene3D" id="3.40.50.300">
    <property type="entry name" value="P-loop containing nucleotide triphosphate hydrolases"/>
    <property type="match status" value="1"/>
</dbReference>
<comment type="similarity">
    <text evidence="2 5">Belongs to the sulfotransferase 1 family.</text>
</comment>
<keyword evidence="3" id="KW-0963">Cytoplasm</keyword>
<dbReference type="GO" id="GO:0051923">
    <property type="term" value="P:sulfation"/>
    <property type="evidence" value="ECO:0000318"/>
    <property type="project" value="GO_Central"/>
</dbReference>
<keyword evidence="8" id="KW-1185">Reference proteome</keyword>
<dbReference type="HOGENOM" id="CLU_027239_1_0_1"/>
<dbReference type="Ensembl" id="ENSMODT00000006545.3">
    <property type="protein sequence ID" value="ENSMODP00000006411.3"/>
    <property type="gene ID" value="ENSMODG00000005203.3"/>
</dbReference>
<evidence type="ECO:0000256" key="3">
    <source>
        <dbReference type="ARBA" id="ARBA00022490"/>
    </source>
</evidence>
<reference evidence="7" key="3">
    <citation type="submission" date="2025-09" db="UniProtKB">
        <authorList>
            <consortium name="Ensembl"/>
        </authorList>
    </citation>
    <scope>IDENTIFICATION</scope>
</reference>
<dbReference type="SUPFAM" id="SSF52540">
    <property type="entry name" value="P-loop containing nucleoside triphosphate hydrolases"/>
    <property type="match status" value="1"/>
</dbReference>
<name>F7A251_MONDO</name>
<reference evidence="7" key="2">
    <citation type="submission" date="2025-08" db="UniProtKB">
        <authorList>
            <consortium name="Ensembl"/>
        </authorList>
    </citation>
    <scope>IDENTIFICATION</scope>
</reference>
<dbReference type="EC" id="2.8.2.-" evidence="5"/>
<evidence type="ECO:0000313" key="7">
    <source>
        <dbReference type="Ensembl" id="ENSMODP00000006411.3"/>
    </source>
</evidence>
<dbReference type="eggNOG" id="KOG1584">
    <property type="taxonomic scope" value="Eukaryota"/>
</dbReference>
<accession>F7A251</accession>
<dbReference type="GeneTree" id="ENSGT00940000163403"/>
<evidence type="ECO:0000256" key="1">
    <source>
        <dbReference type="ARBA" id="ARBA00004496"/>
    </source>
</evidence>
<feature type="domain" description="Sulfotransferase" evidence="6">
    <location>
        <begin position="56"/>
        <end position="302"/>
    </location>
</feature>
<evidence type="ECO:0000313" key="8">
    <source>
        <dbReference type="Proteomes" id="UP000002280"/>
    </source>
</evidence>
<dbReference type="GO" id="GO:0008146">
    <property type="term" value="F:sulfotransferase activity"/>
    <property type="evidence" value="ECO:0000318"/>
    <property type="project" value="GO_Central"/>
</dbReference>
<evidence type="ECO:0000256" key="4">
    <source>
        <dbReference type="ARBA" id="ARBA00022679"/>
    </source>
</evidence>
<organism evidence="7 8">
    <name type="scientific">Monodelphis domestica</name>
    <name type="common">Gray short-tailed opossum</name>
    <dbReference type="NCBI Taxonomy" id="13616"/>
    <lineage>
        <taxon>Eukaryota</taxon>
        <taxon>Metazoa</taxon>
        <taxon>Chordata</taxon>
        <taxon>Craniata</taxon>
        <taxon>Vertebrata</taxon>
        <taxon>Euteleostomi</taxon>
        <taxon>Mammalia</taxon>
        <taxon>Metatheria</taxon>
        <taxon>Didelphimorphia</taxon>
        <taxon>Didelphidae</taxon>
        <taxon>Monodelphis</taxon>
    </lineage>
</organism>
<dbReference type="Pfam" id="PF00685">
    <property type="entry name" value="Sulfotransfer_1"/>
    <property type="match status" value="1"/>
</dbReference>